<evidence type="ECO:0000313" key="5">
    <source>
        <dbReference type="Proteomes" id="UP000243488"/>
    </source>
</evidence>
<dbReference type="Pfam" id="PF01557">
    <property type="entry name" value="FAA_hydrolase"/>
    <property type="match status" value="1"/>
</dbReference>
<keyword evidence="1" id="KW-0058">Aromatic hydrocarbons catabolism</keyword>
<dbReference type="InterPro" id="IPR011234">
    <property type="entry name" value="Fumarylacetoacetase-like_C"/>
</dbReference>
<organism evidence="4 5">
    <name type="scientific">Halopseudomonas phragmitis</name>
    <dbReference type="NCBI Taxonomy" id="1931241"/>
    <lineage>
        <taxon>Bacteria</taxon>
        <taxon>Pseudomonadati</taxon>
        <taxon>Pseudomonadota</taxon>
        <taxon>Gammaproteobacteria</taxon>
        <taxon>Pseudomonadales</taxon>
        <taxon>Pseudomonadaceae</taxon>
        <taxon>Halopseudomonas</taxon>
    </lineage>
</organism>
<proteinExistence type="predicted"/>
<dbReference type="GO" id="GO:0008684">
    <property type="term" value="F:2-oxopent-4-enoate hydratase activity"/>
    <property type="evidence" value="ECO:0007669"/>
    <property type="project" value="TreeGrafter"/>
</dbReference>
<gene>
    <name evidence="4" type="ORF">BVH74_06790</name>
</gene>
<reference evidence="4 5" key="1">
    <citation type="submission" date="2017-03" db="EMBL/GenBank/DDBJ databases">
        <title>Complete genome sequence of the novel DNRA strain Pseudomonas sp. S-6-2 isolated from Chinese polluted river sediment. Journal of Biotechnology.</title>
        <authorList>
            <person name="Li J."/>
            <person name="Xiang F."/>
            <person name="Wang L."/>
            <person name="Xi L."/>
            <person name="Liu J."/>
        </authorList>
    </citation>
    <scope>NUCLEOTIDE SEQUENCE [LARGE SCALE GENOMIC DNA]</scope>
    <source>
        <strain evidence="4 5">S-6-2</strain>
    </source>
</reference>
<dbReference type="AlphaFoldDB" id="A0A1V0B3G9"/>
<protein>
    <recommendedName>
        <fullName evidence="3">Fumarylacetoacetase-like C-terminal domain-containing protein</fullName>
    </recommendedName>
</protein>
<dbReference type="KEGG" id="ppha:BVH74_06790"/>
<dbReference type="Gene3D" id="3.90.850.10">
    <property type="entry name" value="Fumarylacetoacetase-like, C-terminal domain"/>
    <property type="match status" value="1"/>
</dbReference>
<dbReference type="InterPro" id="IPR036663">
    <property type="entry name" value="Fumarylacetoacetase_C_sf"/>
</dbReference>
<dbReference type="InterPro" id="IPR050772">
    <property type="entry name" value="Hydratase-Decarb/MhpD_sf"/>
</dbReference>
<keyword evidence="2" id="KW-0456">Lyase</keyword>
<dbReference type="Proteomes" id="UP000243488">
    <property type="component" value="Chromosome"/>
</dbReference>
<dbReference type="PANTHER" id="PTHR30143:SF0">
    <property type="entry name" value="2-KETO-4-PENTENOATE HYDRATASE"/>
    <property type="match status" value="1"/>
</dbReference>
<dbReference type="GO" id="GO:0005737">
    <property type="term" value="C:cytoplasm"/>
    <property type="evidence" value="ECO:0007669"/>
    <property type="project" value="TreeGrafter"/>
</dbReference>
<dbReference type="SUPFAM" id="SSF56529">
    <property type="entry name" value="FAH"/>
    <property type="match status" value="1"/>
</dbReference>
<evidence type="ECO:0000313" key="4">
    <source>
        <dbReference type="EMBL" id="AQZ94476.1"/>
    </source>
</evidence>
<dbReference type="RefSeq" id="WP_080049329.1">
    <property type="nucleotide sequence ID" value="NZ_CP020100.1"/>
</dbReference>
<dbReference type="STRING" id="1931241.BVH74_06790"/>
<accession>A0A1V0B3G9</accession>
<dbReference type="PANTHER" id="PTHR30143">
    <property type="entry name" value="ACID HYDRATASE"/>
    <property type="match status" value="1"/>
</dbReference>
<evidence type="ECO:0000256" key="2">
    <source>
        <dbReference type="ARBA" id="ARBA00023239"/>
    </source>
</evidence>
<dbReference type="EMBL" id="CP020100">
    <property type="protein sequence ID" value="AQZ94476.1"/>
    <property type="molecule type" value="Genomic_DNA"/>
</dbReference>
<keyword evidence="5" id="KW-1185">Reference proteome</keyword>
<sequence length="262" mass="28014">MNTPVFDSQAAAQTLFQARQQLAPCAPVAERFGITSLEQAYATQRALTALQCSAGLELIGYKLGLTDPRAQQAMGLNHPLFGVLAYDWQCCEDEPVPTPRLMAPRVEAEVAFVFAETLDGPDLQVADLLDALGGVAPALEICDSALTGWPRNLFDALADNLSSGLFVLGSRPLAPRDVDLSTLEVQLQRNDLTPLSGHASQCMGNPLNACLWLARELARQGTPIRAGEIVLSGALAPMQEVGAGDRVRVEMGELGVLECRFA</sequence>
<name>A0A1V0B3G9_9GAMM</name>
<evidence type="ECO:0000256" key="1">
    <source>
        <dbReference type="ARBA" id="ARBA00022797"/>
    </source>
</evidence>
<feature type="domain" description="Fumarylacetoacetase-like C-terminal" evidence="3">
    <location>
        <begin position="93"/>
        <end position="261"/>
    </location>
</feature>
<evidence type="ECO:0000259" key="3">
    <source>
        <dbReference type="Pfam" id="PF01557"/>
    </source>
</evidence>